<dbReference type="Proteomes" id="UP001498398">
    <property type="component" value="Unassembled WGS sequence"/>
</dbReference>
<dbReference type="InterPro" id="IPR001128">
    <property type="entry name" value="Cyt_P450"/>
</dbReference>
<evidence type="ECO:0000313" key="8">
    <source>
        <dbReference type="Proteomes" id="UP001498398"/>
    </source>
</evidence>
<evidence type="ECO:0000256" key="6">
    <source>
        <dbReference type="RuleBase" id="RU000461"/>
    </source>
</evidence>
<comment type="cofactor">
    <cofactor evidence="1">
        <name>heme</name>
        <dbReference type="ChEBI" id="CHEBI:30413"/>
    </cofactor>
</comment>
<keyword evidence="6" id="KW-0503">Monooxygenase</keyword>
<keyword evidence="5 6" id="KW-0408">Iron</keyword>
<evidence type="ECO:0000256" key="2">
    <source>
        <dbReference type="ARBA" id="ARBA00010617"/>
    </source>
</evidence>
<comment type="similarity">
    <text evidence="2 6">Belongs to the cytochrome P450 family.</text>
</comment>
<evidence type="ECO:0000256" key="5">
    <source>
        <dbReference type="ARBA" id="ARBA00023004"/>
    </source>
</evidence>
<dbReference type="InterPro" id="IPR017972">
    <property type="entry name" value="Cyt_P450_CS"/>
</dbReference>
<accession>A0ABR1IUW7</accession>
<dbReference type="InterPro" id="IPR036396">
    <property type="entry name" value="Cyt_P450_sf"/>
</dbReference>
<keyword evidence="6" id="KW-0349">Heme</keyword>
<keyword evidence="8" id="KW-1185">Reference proteome</keyword>
<evidence type="ECO:0008006" key="9">
    <source>
        <dbReference type="Google" id="ProtNLM"/>
    </source>
</evidence>
<evidence type="ECO:0000256" key="4">
    <source>
        <dbReference type="ARBA" id="ARBA00023002"/>
    </source>
</evidence>
<protein>
    <recommendedName>
        <fullName evidence="9">Cytochrome P450</fullName>
    </recommendedName>
</protein>
<gene>
    <name evidence="7" type="ORF">VKT23_017956</name>
</gene>
<dbReference type="PROSITE" id="PS00086">
    <property type="entry name" value="CYTOCHROME_P450"/>
    <property type="match status" value="1"/>
</dbReference>
<name>A0ABR1IUW7_9AGAR</name>
<evidence type="ECO:0000313" key="7">
    <source>
        <dbReference type="EMBL" id="KAK7438623.1"/>
    </source>
</evidence>
<reference evidence="7 8" key="1">
    <citation type="submission" date="2024-01" db="EMBL/GenBank/DDBJ databases">
        <title>A draft genome for the cacao thread blight pathogen Marasmiellus scandens.</title>
        <authorList>
            <person name="Baruah I.K."/>
            <person name="Leung J."/>
            <person name="Bukari Y."/>
            <person name="Amoako-Attah I."/>
            <person name="Meinhardt L.W."/>
            <person name="Bailey B.A."/>
            <person name="Cohen S.P."/>
        </authorList>
    </citation>
    <scope>NUCLEOTIDE SEQUENCE [LARGE SCALE GENOMIC DNA]</scope>
    <source>
        <strain evidence="7 8">GH-19</strain>
    </source>
</reference>
<evidence type="ECO:0000256" key="3">
    <source>
        <dbReference type="ARBA" id="ARBA00022723"/>
    </source>
</evidence>
<keyword evidence="4 6" id="KW-0560">Oxidoreductase</keyword>
<dbReference type="SUPFAM" id="SSF48264">
    <property type="entry name" value="Cytochrome P450"/>
    <property type="match status" value="1"/>
</dbReference>
<dbReference type="CDD" id="cd11041">
    <property type="entry name" value="CYP503A1-like"/>
    <property type="match status" value="1"/>
</dbReference>
<sequence>MKGVLEEGRARFNGRPFVIRTFSGIFFVLGNDFVESIKTDPDKLFDQENAFTQVLLQKYTLDVTDRSALVNVLRTSVSRSIESYITPLLEETILSINEAFKPQKQSGIIEVPIVHVLDAVVARVTNRVIVGEQLCRSPEYLQVMSRFIRNMRKHAGYLRITPPFLRPALSYIFFFFGGRREPLKGLRPYVKACIEESEYAREDQKSMVHALIRNPASVKTVEEISKRVLSVMLSRTLFELATLPKADLDMIRDEITLAVQEEGGWTKKAILRFQTVDSALTEVGRVFGLAHVGSHRIAKDNINLGDGTCVPLGSTVVIDHQPVHFDGEYYRDPEKCDLFRFKKLREKESRLITDPKHTFAFADGHALVFGTGRHACPGRFFASTLLKIIIGHILLTYDLSFPPGVKGSPDTLQFDRAVFPDPHATLVFTKRK</sequence>
<keyword evidence="3 6" id="KW-0479">Metal-binding</keyword>
<comment type="caution">
    <text evidence="7">The sequence shown here is derived from an EMBL/GenBank/DDBJ whole genome shotgun (WGS) entry which is preliminary data.</text>
</comment>
<dbReference type="PRINTS" id="PR00465">
    <property type="entry name" value="EP450IV"/>
</dbReference>
<dbReference type="EMBL" id="JBANRG010000078">
    <property type="protein sequence ID" value="KAK7438623.1"/>
    <property type="molecule type" value="Genomic_DNA"/>
</dbReference>
<dbReference type="Gene3D" id="1.10.630.10">
    <property type="entry name" value="Cytochrome P450"/>
    <property type="match status" value="1"/>
</dbReference>
<dbReference type="PANTHER" id="PTHR46206">
    <property type="entry name" value="CYTOCHROME P450"/>
    <property type="match status" value="1"/>
</dbReference>
<dbReference type="InterPro" id="IPR002403">
    <property type="entry name" value="Cyt_P450_E_grp-IV"/>
</dbReference>
<dbReference type="Pfam" id="PF00067">
    <property type="entry name" value="p450"/>
    <property type="match status" value="1"/>
</dbReference>
<proteinExistence type="inferred from homology"/>
<organism evidence="7 8">
    <name type="scientific">Marasmiellus scandens</name>
    <dbReference type="NCBI Taxonomy" id="2682957"/>
    <lineage>
        <taxon>Eukaryota</taxon>
        <taxon>Fungi</taxon>
        <taxon>Dikarya</taxon>
        <taxon>Basidiomycota</taxon>
        <taxon>Agaricomycotina</taxon>
        <taxon>Agaricomycetes</taxon>
        <taxon>Agaricomycetidae</taxon>
        <taxon>Agaricales</taxon>
        <taxon>Marasmiineae</taxon>
        <taxon>Omphalotaceae</taxon>
        <taxon>Marasmiellus</taxon>
    </lineage>
</organism>
<evidence type="ECO:0000256" key="1">
    <source>
        <dbReference type="ARBA" id="ARBA00001971"/>
    </source>
</evidence>